<evidence type="ECO:0000256" key="7">
    <source>
        <dbReference type="SAM" id="Phobius"/>
    </source>
</evidence>
<evidence type="ECO:0000256" key="4">
    <source>
        <dbReference type="ARBA" id="ARBA00022833"/>
    </source>
</evidence>
<dbReference type="GO" id="GO:0006508">
    <property type="term" value="P:proteolysis"/>
    <property type="evidence" value="ECO:0007669"/>
    <property type="project" value="UniProtKB-KW"/>
</dbReference>
<accession>A0ABM1EZ07</accession>
<feature type="transmembrane region" description="Helical" evidence="7">
    <location>
        <begin position="221"/>
        <end position="237"/>
    </location>
</feature>
<sequence>MSILVSDVYLSPTQRKVYRTSSTVPHELAGMLSRETFEKARLYNLDKSSFGFWSSLYSQLETSAILLLGGIPFLWNAAGDVIGRWGYTQEDEITQSMAFLLLLSVYSTISSMPWSLYCTFVVEEKHGFNKQSMLADFNREQTRFCEGKQGRQAGEAVAVPPWVGYNDEEQLKKQILALSQDKRNFLRNPPGGVPFNFDYATSHPVAMATLNDDANLQKMRFELVNLFLCLCLFAMLISRQELYAAFGFPAAPPHPVLIGLIIIFQFVFSPYNELVSFAMTALSRRFEFQADAFARSLRRATALRGALCKLNADNLSFPLCDPLFSTYHYSHPPLLERLRALRDDDKQD</sequence>
<dbReference type="GeneID" id="106817283"/>
<evidence type="ECO:0000259" key="8">
    <source>
        <dbReference type="Pfam" id="PF01435"/>
    </source>
</evidence>
<feature type="domain" description="Peptidase M48" evidence="8">
    <location>
        <begin position="217"/>
        <end position="343"/>
    </location>
</feature>
<comment type="cofactor">
    <cofactor evidence="6">
        <name>Zn(2+)</name>
        <dbReference type="ChEBI" id="CHEBI:29105"/>
    </cofactor>
    <text evidence="6">Binds 1 zinc ion per subunit.</text>
</comment>
<dbReference type="Gene3D" id="1.10.3970.10">
    <property type="entry name" value="BSD domain"/>
    <property type="match status" value="1"/>
</dbReference>
<dbReference type="RefSeq" id="XP_014677428.1">
    <property type="nucleotide sequence ID" value="XM_014821942.1"/>
</dbReference>
<evidence type="ECO:0000256" key="6">
    <source>
        <dbReference type="RuleBase" id="RU003983"/>
    </source>
</evidence>
<evidence type="ECO:0000256" key="5">
    <source>
        <dbReference type="ARBA" id="ARBA00023049"/>
    </source>
</evidence>
<evidence type="ECO:0000259" key="9">
    <source>
        <dbReference type="Pfam" id="PF16491"/>
    </source>
</evidence>
<dbReference type="PANTHER" id="PTHR10120">
    <property type="entry name" value="CAAX PRENYL PROTEASE 1"/>
    <property type="match status" value="1"/>
</dbReference>
<dbReference type="InterPro" id="IPR032456">
    <property type="entry name" value="Peptidase_M48_N"/>
</dbReference>
<dbReference type="InterPro" id="IPR001915">
    <property type="entry name" value="Peptidase_M48"/>
</dbReference>
<organism evidence="10 11">
    <name type="scientific">Priapulus caudatus</name>
    <name type="common">Priapulid worm</name>
    <dbReference type="NCBI Taxonomy" id="37621"/>
    <lineage>
        <taxon>Eukaryota</taxon>
        <taxon>Metazoa</taxon>
        <taxon>Ecdysozoa</taxon>
        <taxon>Scalidophora</taxon>
        <taxon>Priapulida</taxon>
        <taxon>Priapulimorpha</taxon>
        <taxon>Priapulimorphida</taxon>
        <taxon>Priapulidae</taxon>
        <taxon>Priapulus</taxon>
    </lineage>
</organism>
<evidence type="ECO:0000313" key="10">
    <source>
        <dbReference type="Proteomes" id="UP000695022"/>
    </source>
</evidence>
<keyword evidence="7" id="KW-1133">Transmembrane helix</keyword>
<feature type="transmembrane region" description="Helical" evidence="7">
    <location>
        <begin position="257"/>
        <end position="275"/>
    </location>
</feature>
<proteinExistence type="inferred from homology"/>
<evidence type="ECO:0000256" key="2">
    <source>
        <dbReference type="ARBA" id="ARBA00022723"/>
    </source>
</evidence>
<keyword evidence="7" id="KW-0472">Membrane</keyword>
<dbReference type="Pfam" id="PF01435">
    <property type="entry name" value="Peptidase_M48"/>
    <property type="match status" value="1"/>
</dbReference>
<feature type="domain" description="CAAX prenyl protease 1 N-terminal" evidence="9">
    <location>
        <begin position="14"/>
        <end position="133"/>
    </location>
</feature>
<keyword evidence="10" id="KW-1185">Reference proteome</keyword>
<feature type="transmembrane region" description="Helical" evidence="7">
    <location>
        <begin position="56"/>
        <end position="78"/>
    </location>
</feature>
<keyword evidence="4 6" id="KW-0862">Zinc</keyword>
<comment type="similarity">
    <text evidence="6">Belongs to the peptidase M48 family.</text>
</comment>
<evidence type="ECO:0000256" key="1">
    <source>
        <dbReference type="ARBA" id="ARBA00022670"/>
    </source>
</evidence>
<name>A0ABM1EZ07_PRICU</name>
<dbReference type="Pfam" id="PF16491">
    <property type="entry name" value="Peptidase_M48_N"/>
    <property type="match status" value="1"/>
</dbReference>
<protein>
    <submittedName>
        <fullName evidence="11">CAAX prenyl protease 1 homolog</fullName>
    </submittedName>
</protein>
<gene>
    <name evidence="11" type="primary">LOC106817283</name>
</gene>
<dbReference type="GO" id="GO:0008233">
    <property type="term" value="F:peptidase activity"/>
    <property type="evidence" value="ECO:0007669"/>
    <property type="project" value="UniProtKB-KW"/>
</dbReference>
<keyword evidence="3 6" id="KW-0378">Hydrolase</keyword>
<keyword evidence="7" id="KW-0812">Transmembrane</keyword>
<keyword evidence="2" id="KW-0479">Metal-binding</keyword>
<dbReference type="Proteomes" id="UP000695022">
    <property type="component" value="Unplaced"/>
</dbReference>
<evidence type="ECO:0000256" key="3">
    <source>
        <dbReference type="ARBA" id="ARBA00022801"/>
    </source>
</evidence>
<reference evidence="11" key="1">
    <citation type="submission" date="2025-08" db="UniProtKB">
        <authorList>
            <consortium name="RefSeq"/>
        </authorList>
    </citation>
    <scope>IDENTIFICATION</scope>
</reference>
<keyword evidence="5 6" id="KW-0482">Metalloprotease</keyword>
<evidence type="ECO:0000313" key="11">
    <source>
        <dbReference type="RefSeq" id="XP_014677428.1"/>
    </source>
</evidence>
<keyword evidence="1 6" id="KW-0645">Protease</keyword>
<dbReference type="InterPro" id="IPR035925">
    <property type="entry name" value="BSD_dom_sf"/>
</dbReference>
<dbReference type="SUPFAM" id="SSF140383">
    <property type="entry name" value="BSD domain-like"/>
    <property type="match status" value="1"/>
</dbReference>